<dbReference type="AlphaFoldDB" id="A0A317G7K7"/>
<evidence type="ECO:0000256" key="1">
    <source>
        <dbReference type="SAM" id="Phobius"/>
    </source>
</evidence>
<dbReference type="EMBL" id="NXNG01000001">
    <property type="protein sequence ID" value="PWT29151.1"/>
    <property type="molecule type" value="Genomic_DNA"/>
</dbReference>
<sequence length="68" mass="7687">MFNIIMLVVFSLVTLFYAFYIASHIRYAASLSGATDKKALAKSIFAIVISVITLAILWFQAAFVYLYR</sequence>
<comment type="caution">
    <text evidence="2">The sequence shown here is derived from an EMBL/GenBank/DDBJ whole genome shotgun (WGS) entry which is preliminary data.</text>
</comment>
<keyword evidence="3" id="KW-1185">Reference proteome</keyword>
<reference evidence="2 3" key="1">
    <citation type="submission" date="2017-09" db="EMBL/GenBank/DDBJ databases">
        <title>High-quality draft genome sequence of Butyrivibrio fibrisolvens INBov1, isolated from cow rumen.</title>
        <authorList>
            <person name="Rodriguez Hernaez J."/>
            <person name="Rivarola M."/>
            <person name="Paniego N."/>
            <person name="Cravero S."/>
            <person name="Ceron Cucchi M."/>
            <person name="Martinez M.C."/>
        </authorList>
    </citation>
    <scope>NUCLEOTIDE SEQUENCE [LARGE SCALE GENOMIC DNA]</scope>
    <source>
        <strain evidence="2 3">INBov1</strain>
    </source>
</reference>
<gene>
    <name evidence="2" type="ORF">CPT75_19595</name>
</gene>
<dbReference type="RefSeq" id="WP_110074126.1">
    <property type="nucleotide sequence ID" value="NZ_CM009896.1"/>
</dbReference>
<feature type="transmembrane region" description="Helical" evidence="1">
    <location>
        <begin position="44"/>
        <end position="67"/>
    </location>
</feature>
<protein>
    <submittedName>
        <fullName evidence="2">Uncharacterized protein</fullName>
    </submittedName>
</protein>
<organism evidence="2 3">
    <name type="scientific">Butyrivibrio fibrisolvens</name>
    <dbReference type="NCBI Taxonomy" id="831"/>
    <lineage>
        <taxon>Bacteria</taxon>
        <taxon>Bacillati</taxon>
        <taxon>Bacillota</taxon>
        <taxon>Clostridia</taxon>
        <taxon>Lachnospirales</taxon>
        <taxon>Lachnospiraceae</taxon>
        <taxon>Butyrivibrio</taxon>
    </lineage>
</organism>
<dbReference type="Proteomes" id="UP000245488">
    <property type="component" value="Chromosome"/>
</dbReference>
<keyword evidence="1" id="KW-0812">Transmembrane</keyword>
<accession>A0A317G7K7</accession>
<proteinExistence type="predicted"/>
<evidence type="ECO:0000313" key="3">
    <source>
        <dbReference type="Proteomes" id="UP000245488"/>
    </source>
</evidence>
<keyword evidence="1" id="KW-1133">Transmembrane helix</keyword>
<keyword evidence="1" id="KW-0472">Membrane</keyword>
<evidence type="ECO:0000313" key="2">
    <source>
        <dbReference type="EMBL" id="PWT29151.1"/>
    </source>
</evidence>
<name>A0A317G7K7_BUTFI</name>